<keyword evidence="11" id="KW-1185">Reference proteome</keyword>
<dbReference type="NCBIfam" id="TIGR01733">
    <property type="entry name" value="AA-adenyl-dom"/>
    <property type="match status" value="3"/>
</dbReference>
<dbReference type="PANTHER" id="PTHR45527">
    <property type="entry name" value="NONRIBOSOMAL PEPTIDE SYNTHETASE"/>
    <property type="match status" value="1"/>
</dbReference>
<dbReference type="SUPFAM" id="SSF56801">
    <property type="entry name" value="Acetyl-CoA synthetase-like"/>
    <property type="match status" value="5"/>
</dbReference>
<dbReference type="InterPro" id="IPR045851">
    <property type="entry name" value="AMP-bd_C_sf"/>
</dbReference>
<feature type="region of interest" description="Disordered" evidence="6">
    <location>
        <begin position="6554"/>
        <end position="6622"/>
    </location>
</feature>
<evidence type="ECO:0000256" key="1">
    <source>
        <dbReference type="ARBA" id="ARBA00022450"/>
    </source>
</evidence>
<dbReference type="SUPFAM" id="SSF50891">
    <property type="entry name" value="Cyclophilin-like"/>
    <property type="match status" value="1"/>
</dbReference>
<dbReference type="CDD" id="cd19543">
    <property type="entry name" value="DCL_NRPS"/>
    <property type="match status" value="1"/>
</dbReference>
<dbReference type="InterPro" id="IPR009081">
    <property type="entry name" value="PP-bd_ACP"/>
</dbReference>
<sequence length="6791" mass="717830">MSVLIQTTVGDVTVDLNVDDCPNACRNFLQLCKHKRYNNCLFFNVQPGFIAQTGDPTGTGHGGEACRWVGHAPVPGRAHKIAGDAPPGLDHTQRGTVSMAGPSAGSARFRGPEVGSQFFITLSDGPHASLDGLHTPIGQVVEGLETLDRLDEAFADAAGRPLVDIRIAHTVVLDDPLGSPVAAPPAPASPPPGRPVAESVPERLRATCGGPGETAAAGAAAADDQAAAVAQRERLADEETKSRAVVLEMVGDLPDADAAPPDNVLFVCKLNPVTKSADLEMIFSRFGRVQSCEILKDSESGESLCYAFVEFATKQACEEAFFKMNNVMIDNRRIKVDFSHASFGTSDTLHSLFEASCARSPTAEAVLEVDSGESVTFAELNGLADNVARWLLAREGGGGGTRGVVAIFAARSIQTLACILGILKAGFAYLPVDPGQPAERAQCLIEDSGAMTWAVGEGPDQKAGAATPSSLAYIIYTSGSTGKPKGVGVEHRSAVNYMRASATVYEPRSSDRWLQFASLSFDASVEEVFVPLCNGATVVLRSSEMTLSASDFMSACESRGVTVMSCATAFWHQLVDSVTRGETRVPGSVRLVVIGGEACNPSRLVAWERACPGVPVVNAYGPTEATVSTHLWRSDGSLSEGCASVPIGRGLPGVRSYVLDRERRTPVPVGVVGELYVGGLCLARGYLGRDDLTADRFVPDPFADDVSRSVDGRMYATGDLVRMGEDGTLTYVGRADDQVKIRGFRIELGEIEEVARRHDSVQDCVVRVVKVGGTQHLVGYVVWASESQSTASLASLREGMSRSLPSYMVPSALLELASIPTTALGKIDYRALPVPSEEDFVSSESYVAPSTEVEQALADVWSEVLQRDKVGVMDSFFELGGDSILSLQVVSLCGQRGLNVRPKLLFEHPTIRALAQQVDGCESLQRRTIVAGSGFAASCLRLSAMLGDVSETAQVLPVSSLQAAMLLAHASAWRIEGWLEWTMSQSEVAGKAAWERVSGGLLAEPFKLDIDRGDTLETMAGPRSKWVTVPGAGRIFSARHLAASRTSLSTFSFGAWLLALEAMTSSDSGVRRAVSGMTVAIRPSEVADCDRLLGLLINTVPVPFLWNDSESAGDALRRLQSVCLEVAEQGHWAWSKIRQWCSSPDAEAAAVELRNLFVFENYPSASEEAVQRKELVGVTDVPLTLTCIPGDDETRIQLAWQPALVSDADAHRLLRLVEANLVELRNAAVANALDSTALPAIPEHDLSIQADELPSPAKESSSTLWSLVKAAVAANPDAIAVTDGSDSITYAELDRRSALLAAALQRRGAGAGGVVGVLLGRSVDAIVSLVSVLRCGAAYLPLDPGQPVSRLAYMVEDSGVGVVLVNGASSGRAAESLAAMEGEGAAARVRVLDVTALGGAVGEGASAGGASAAGGGAAVGEDAGAATPSSLAYIIYTSGSTGKPKGVGVEHRSAVNYMRASATVYEPRSSDRWLQFASLSFDASVEEVFVPLCNGATVVLRSSEMTLSASDFMSACESRGVTVMSCATAFWHQLVDSVTRGETRVPGSVRLVVIGGEACNPDGSLSEGCASVPIGRGLPGVRSYVLDRERRTPVPVGVVGELYVGGLCLARGYLGRDDLTADRFVPDPFADDVSRSVDGRMYATGDLVRMGEDGTLTYVGRADDQVKIRGFRIELGEIEEVARRHDSVQDCVVRVVKVGGTQHLVGYVHSHDGAGKIDYRALPVPSEEDFVSSESYVAPSTEVEQALADVWSEVLQRDKVGVMDSFFELGGDSILSLQVVSLCGQRGLNVRPKLLFEHPTIRALAQHVALASAGGASVVAAEQGTVSGEVPLTPIQRWFFSQPLVNRDHFNMSYSLWLDDCVTHDQLGRSLEALALFHDAMGLRFDASEEAASIRVVQRCVGAEQRPGSISLSVASVDGLGEDEAVAIDRIATSASASLDISRGPIASAVVLAAPLPTVRCDSDGANTEASGSEVRLAFDEVTTDALLKGCHAALGTRIEDLLLAALAASLGRVLSVSDTLVEMEAHGREDLFDDIDLSRTVGWFTASYPVRVHGGDGRDMVAVVKSAKQALRSVPNHGIGYGLLAGTGAVPSDEGIEVSFNYLGVFDSSSSATASGAGAAGAGRRPLVGMERANPGHVIDGRNERARLLEVNAEVVDGLLSVELGYSRFRHHPDTMKEVGRAFELSLRNYLGMCSSGAAIGRTPSDFPLCDVSQPELDGILARHDLARVEDMYALTPMQQGMLFHSAYAESPSEDVYFIQDWFRVSGCVDLGAFQAAWSHVVERHAILRTVFEWEGLAAPVQVVLKDAGLDRPPLRMHGFRVSDGEARVLLSVHHVLVDGWSNSIIAGEVHDVYAALVSGGSPPRRAPVRCPYSGYVQWLRGQSLSDAEDFWRGQLQGLESPTPLPFRSLSEGREGAAVPMGGYHTLEATVRIPGASDLRRSGLTLNTLVCSSWSLLLWQYTGEPDVLFGVTVAGRPASLKHVDEAVGLFINTVALRVPIPSMPPAVTSGSSTRGSGCGAWLAEVQSRLSSVREFEHTPLSRLQGWSDMGSEGSLFHTLVVFENYPAEDHPSTSFSIAYADSDEKERTNFPVVLTVVPHPSGDSLEMELGFYDGRVSAAQAGRLLDHLSGLIQGLAGAAPSSSRESLADVVVSASRGCAGGQSVHWAGAPSSRDSADETLWILVKAAVAANPDAIAVTDGSDSITYAELDRRSALLAAALQRRGAGAGGVVGVLLGRSVDAIVSLVSVLRCGAAYLPLDPGQPVSRLAYMVEDSGVGVVLVNGASSGRAAESLAAMEGEGAAARVRVLDVTALGGAVGEGASAGGASAAGGGAAVGEDAGAATPSSLAYIIYTSGSTGKPKGVGVEHRSAVNYMRASATVYEPRSSDRWLQFASLSFDASVEEVFVPLCNGATVVLRSSEMTLSASDFMSACESRGVTVMSCATAFWHQLVDSVTRGETRVPGSVRLVVIGGEACNPSRLVAWERACPGGTRGERVRPDGGDGEHPPVAQRRLVVGGVRVGSHRARPSGRAVVRAGPGASHAGAGGGGGELYVGGLCLARGYLGRDDLTADRFVPDPFADDVSRSVDGRMYATGDLVRMGEDGTLTYVGRADDQVKIRGFRIELGEIEEVARRHDSVQDCVVRVVKVGGTQHLVGYVMWASESQSTASLASLREGMSRSLPSYMVPSALLELASIPTTALGKIDYRALPVPSEEDFVSSESYVAPSTEVEQALADVWSEVLQRDKVGVMDSFFELGGDSILSLQVVSLCGQRGLNVRPKLLFEHPTIRALAQHVALASAGGASVVAAEQGTVSGEVPLTPIQRWFFSQPLVNRDHFNMSYSLWLDDCVTHDQLGRSLEALALFHDAMGLRFDASEEAASIRVVQRCVGAEQRPGSISLSVASVDGLGEDEAVAIDRIATSASASLDISRGPIASAVVVSGGASPASRAGRSRRVVLAVHHLVVDGVSWRVLLRDLDSLLQGLQRSGPTLPSATELAASLGRKSSSFREWSGRLRGHAEGSASLAAEAKFWSAQLAAPLPTVRCDSDGANTEASGSEVRLAFDEVTTDALLKGCHAALGTRIEDLLLAALAASLGRVLSVSDTLVEMEAHGREDLFDDIDLSRTVGWFTASYPVRVHGGDGRDMVAVVKSAKQALRSVPNHGIGYGLLAGTGAVPSDEGIEVSFNYLGVFDSSSSATASGAGAAGAGRRPLVGMERANPGHVIDGRNERARLLEVNAEVVDGLLSVELGYSRFRHHPDTMKEVGRAFELSLRNYLGMCSSGAAIGRTPSDFPLCDVSQPELDGILARHDLARVEDMYALTPMQQGMLFHSAYAESPSEDVYFIQDWFRVSGCVDLGAFQAAWSHVVERHAILRTVFEWEGLAAPVQVVLKDAGLEWRESDLRGLGEAEQAAALRRASVEDRERGFDLRSRPPLRMHGFRVSDGEARVLLSVHHVLVDGWSNSIIAGEVHDVYAALVSGGSPPRRAPVRCPYSGYVQWLRGQSLSDAEDFWRGQLQGLESPTPLPFRSLSEGREGAAAPMGGYHTLEATVRIPGASDLRRSGLTLNTLVCSSWSLLLWQYTGEPDVLFGVTVAGRPASLKHVDEAVGLFINTVALRVPIPSMPPAVTSGSSTRGSGCGAWLAEVQSRLSSVREFEHTPLSRLQGWSDMGSEGSLFHTLVVFENFPEAHDSSEDFCIDEIDSDEKERTNFPVVLTVVPHPSGDSLEMELGFYDGRVSAAQAGRLLDHLSGLIQGLAGAAPSSSRESLADVVVSASRGCAGGQSVHWAGAPSSRDSADETLWILVKAAVAANPDAIAVTDGSDSITYAELDRRSALLAAALQRRGAGAGGVVGVLLGRSVDAIVSLVSVLRCGAAYLPLDPGQPVSRLAYMVEDSGVGVVLVNGASSGRAAESLAAMEGEGAAARVRVLDVTALGGAVGEGASAGGASAAGGGAAVGEDAGAATPSSLAYIIYTSGSTGKPKGVGVEHRSAVNYMRASATVYEPRSSDRWLQFASLSFDASVEEVFVPLCNGATVVLRSSEMTLSASDFMSACESRGVTVMSCATAFWHQLVDSVTRGETRVPGSVRLVVIGGEACNPDGSLSEGCASVPIGRGLPGVRSYVLDRERRTPVPVGVVGELYVGGLCLARGYLGRDDLTADRFVPDPFADDVSRSVDGRMYATGDLVRMGEDGTLTYVGRADDQVKIRGFRIELGEIEEVARRHDSVQDCVVRVVKVGGAQHLVGYVVLNSQAAAEGSRRTKATSLVFESVAMSEVRLSLKSALPSYMVPSALLELASIPTTALGKIDYRALPVPSEEDFVSSESYVAPSTEVEQALADVWSEVLQRDKVGVMDSFFELGGDSILSLQVVSLCGQRGLNVRPKLLFEHPTIRALAQHVALASAGGASVVAAEQGTVSGEVPLTPIQRWFFSQPLVNRDHFNMMYLLESKRHLSSAEVRAAAVALVDHHDALRHVFKTSPDSPFGLIQVAGTLDAPEALLFAEATVSVAPSAPVETVDAEFRRVCGPIQSSLSLEAGPLFATCLVHAGPVDMVLMVAHHLVVDEVSWRVLISDMETLLTTSATGRTARLPPKSTSFKAWSRKLADFSSSPEVLKQLPFWKQQCLPLPAPFPVDTPGGTNTDSSTFLHSVGLTEAETALLVTSSARAFGTRTEDLLLSALLLSLWRWADLSGVLVEMEAHGREDVLEGVDVSRTTGWFTAAYPIRLDLSSARIRGTDIAGVIKYVKESLRRVPQHGLGFGLLRYGPGTSDGDRAALSAEPSITFNFLGSYDSTFQDDGMFVERSLDCGDVIHQHNQRPRAVEVNAAISERQLTAEFAFSSTLHSEASAGSLCDHFRDALLAIVELCTSSETAIGRTPSDFPLCDVSQPELDGILARHDLARVEDMYALTPMQQGMLFHSAYAESPSEDVYFIQDWFRVSGCVDLGAFQAAWSHVVERHAILRTVFEWEGLAAPVQVVLKDAGLEWRESDLRGLGEAEQAAALRRASVEDRERGFDLRSRPPLRMHGFRVSDGEARVLLSVHHVLVDGWSNTAIHIEAEKLLTIYSAASRLTNSSVLTFPQGAVSAPPPPFAGFIRWLRSRNPSTSFKFWTEHLKMVPSQSSGLAFLGDATTGGRQSHWTPSVSRFSEMSSAVPAAGLQKAAKLMGVTLGSLCASALSLVLMEYTTDRCVTIGCTVSGRPPSIAAVEDIIGPFINTIPLAFQEPDSTTSLVRWMKAQQSRFADALEHSHLPLPEIAKGTGIRDLFRVLYVFENFPEPDEDEPAAGRPIVDSIDGEGTERTNYPAVFTLQTTQDGGAESVAVCFSFYSDILPEATAARLLGHYLRLLQRLPNLLSKRGATPWGLASPLSIGVGPSRAVAKLRQAEAFRATPKSDFTTATLWILVKAAVAANPDAIAVTDGSDSITYAELDRRSALLAAALQRRGAGAGGVVGVLLGRSVDAIVSLVSVLRCGAAYLPLDPGQPVSRLAYMVEDSGVGVVLVNGASSGRAAESLAAMEGEGAAARVRVLDVTALGGAVGEGASAGGASAAGGGAAVGEDAGAATPSSLAYIIYTSGSTGKPKGVGVEHRSAVNYMRASATVYEPRSSDRWLQFASLSFDASVEEVFVPLCNGATVVLRSSEMTLSASDFMSACESRGVTVMSCATAFWHQLVDSVTRGETRVPGSVRLVVIGGEACNPSRLVAWERACPGVPVVNAYGPTEATVSTHLWRSDGSLSEGCASVPIGRGLPGVRSYVLDRERRTPVPVGVVGELYVGGLCLARGYLGRDDLTADRFVPDPFADDVSRSVDGRMYATGDLVRMGEDGTLTYVGRADDQVKIRGFRIELGEIEEVARRHDSVQDCVVRVIAHARSEPELVAFLVPSSATSGASFDASRFVAALQKQLPSYMIPSRAFVLGALPVTANGKVDLKALSARHGMHGKPNSSPVLGPASHRRSLGEDDLSLVAAASDSATPLVGFGCDAMAFPIPSIESLSAAYVELIRRVGASGPVRLVGDDWAAGREGTSRRFSVEERRTLDPAGANASLRASTTLPGVSGKPVALATVVSSGESRTGSSGDRTPMHHACAGHPSARPEDHATDPAAEGSGEEASFHSPLLSPDLKAAGGPPPLDEEHADLLGDLVEHAALLFGADLEDEGVGTDEAVARLGSAEAVCAALANAVEVATGLDAATAADTVASLWAELQSSDAMLSAFTLKRRLRCDVVVVVAVDEDSEQNSAGAGGLLLGWDRATLGRVLLAACPGTHFRQGAGELAAATLAASMAIVGRGSDVARLRWSADAADMP</sequence>
<dbReference type="Pfam" id="PF13193">
    <property type="entry name" value="AMP-binding_C"/>
    <property type="match status" value="2"/>
</dbReference>
<dbReference type="Pfam" id="PF00076">
    <property type="entry name" value="RRM_1"/>
    <property type="match status" value="1"/>
</dbReference>
<dbReference type="Pfam" id="PF00501">
    <property type="entry name" value="AMP-binding"/>
    <property type="match status" value="6"/>
</dbReference>
<dbReference type="NCBIfam" id="NF003417">
    <property type="entry name" value="PRK04813.1"/>
    <property type="match status" value="13"/>
</dbReference>
<feature type="domain" description="Carrier" evidence="8">
    <location>
        <begin position="1738"/>
        <end position="1812"/>
    </location>
</feature>
<name>A0A5A8C2U4_CAFRO</name>
<dbReference type="InterPro" id="IPR000504">
    <property type="entry name" value="RRM_dom"/>
</dbReference>
<dbReference type="InterPro" id="IPR029000">
    <property type="entry name" value="Cyclophilin-like_dom_sf"/>
</dbReference>
<keyword evidence="3" id="KW-0436">Ligase</keyword>
<dbReference type="InterPro" id="IPR020845">
    <property type="entry name" value="AMP-binding_CS"/>
</dbReference>
<proteinExistence type="predicted"/>
<dbReference type="InterPro" id="IPR001242">
    <property type="entry name" value="Condensation_dom"/>
</dbReference>
<dbReference type="Proteomes" id="UP000323011">
    <property type="component" value="Unassembled WGS sequence"/>
</dbReference>
<dbReference type="FunFam" id="1.10.1200.10:FF:000005">
    <property type="entry name" value="Nonribosomal peptide synthetase 1"/>
    <property type="match status" value="4"/>
</dbReference>
<dbReference type="GO" id="GO:0043041">
    <property type="term" value="P:amino acid activation for nonribosomal peptide biosynthetic process"/>
    <property type="evidence" value="ECO:0007669"/>
    <property type="project" value="TreeGrafter"/>
</dbReference>
<dbReference type="Pfam" id="PF00668">
    <property type="entry name" value="Condensation"/>
    <property type="match status" value="7"/>
</dbReference>
<dbReference type="Gene3D" id="2.30.38.10">
    <property type="entry name" value="Luciferase, Domain 3"/>
    <property type="match status" value="2"/>
</dbReference>
<feature type="domain" description="Carrier" evidence="8">
    <location>
        <begin position="4823"/>
        <end position="4897"/>
    </location>
</feature>
<evidence type="ECO:0000259" key="7">
    <source>
        <dbReference type="PROSITE" id="PS50072"/>
    </source>
</evidence>
<dbReference type="PROSITE" id="PS50072">
    <property type="entry name" value="CSA_PPIASE_2"/>
    <property type="match status" value="1"/>
</dbReference>
<dbReference type="PROSITE" id="PS50075">
    <property type="entry name" value="CARRIER"/>
    <property type="match status" value="4"/>
</dbReference>
<dbReference type="Gene3D" id="2.40.100.10">
    <property type="entry name" value="Cyclophilin-like"/>
    <property type="match status" value="1"/>
</dbReference>
<dbReference type="SUPFAM" id="SSF52777">
    <property type="entry name" value="CoA-dependent acyltransferases"/>
    <property type="match status" value="13"/>
</dbReference>
<evidence type="ECO:0000313" key="10">
    <source>
        <dbReference type="EMBL" id="KAA0146430.1"/>
    </source>
</evidence>
<accession>A0A5A8C2U4</accession>
<dbReference type="InterPro" id="IPR042099">
    <property type="entry name" value="ANL_N_sf"/>
</dbReference>
<dbReference type="Pfam" id="PF00160">
    <property type="entry name" value="Pro_isomerase"/>
    <property type="match status" value="1"/>
</dbReference>
<dbReference type="Pfam" id="PF00550">
    <property type="entry name" value="PP-binding"/>
    <property type="match status" value="4"/>
</dbReference>
<dbReference type="SMART" id="SM00823">
    <property type="entry name" value="PKS_PP"/>
    <property type="match status" value="4"/>
</dbReference>
<protein>
    <recommendedName>
        <fullName evidence="12">Peptidylprolyl isomerase</fullName>
    </recommendedName>
</protein>
<dbReference type="PROSITE" id="PS50102">
    <property type="entry name" value="RRM"/>
    <property type="match status" value="1"/>
</dbReference>
<dbReference type="SUPFAM" id="SSF47336">
    <property type="entry name" value="ACP-like"/>
    <property type="match status" value="4"/>
</dbReference>
<evidence type="ECO:0000256" key="4">
    <source>
        <dbReference type="ARBA" id="ARBA00022737"/>
    </source>
</evidence>
<dbReference type="GO" id="GO:0044550">
    <property type="term" value="P:secondary metabolite biosynthetic process"/>
    <property type="evidence" value="ECO:0007669"/>
    <property type="project" value="TreeGrafter"/>
</dbReference>
<evidence type="ECO:0000313" key="11">
    <source>
        <dbReference type="Proteomes" id="UP000323011"/>
    </source>
</evidence>
<dbReference type="InterPro" id="IPR020806">
    <property type="entry name" value="PKS_PP-bd"/>
</dbReference>
<dbReference type="InterPro" id="IPR010060">
    <property type="entry name" value="NRPS_synth"/>
</dbReference>
<keyword evidence="1" id="KW-0596">Phosphopantetheine</keyword>
<dbReference type="EMBL" id="VLTN01000087">
    <property type="protein sequence ID" value="KAA0146430.1"/>
    <property type="molecule type" value="Genomic_DNA"/>
</dbReference>
<comment type="caution">
    <text evidence="10">The sequence shown here is derived from an EMBL/GenBank/DDBJ whole genome shotgun (WGS) entry which is preliminary data.</text>
</comment>
<dbReference type="SMART" id="SM01294">
    <property type="entry name" value="PKS_PP_betabranch"/>
    <property type="match status" value="3"/>
</dbReference>
<dbReference type="GO" id="GO:0031177">
    <property type="term" value="F:phosphopantetheine binding"/>
    <property type="evidence" value="ECO:0007669"/>
    <property type="project" value="InterPro"/>
</dbReference>
<dbReference type="Gene3D" id="1.10.1200.10">
    <property type="entry name" value="ACP-like"/>
    <property type="match status" value="4"/>
</dbReference>
<dbReference type="NCBIfam" id="TIGR01720">
    <property type="entry name" value="NRPS-para261"/>
    <property type="match status" value="3"/>
</dbReference>
<evidence type="ECO:0000256" key="5">
    <source>
        <dbReference type="PROSITE-ProRule" id="PRU00176"/>
    </source>
</evidence>
<feature type="domain" description="RRM" evidence="9">
    <location>
        <begin position="263"/>
        <end position="341"/>
    </location>
</feature>
<dbReference type="InterPro" id="IPR010071">
    <property type="entry name" value="AA_adenyl_dom"/>
</dbReference>
<dbReference type="FunFam" id="3.30.300.30:FF:000015">
    <property type="entry name" value="Nonribosomal peptide synthase SidD"/>
    <property type="match status" value="2"/>
</dbReference>
<dbReference type="GO" id="GO:0016874">
    <property type="term" value="F:ligase activity"/>
    <property type="evidence" value="ECO:0007669"/>
    <property type="project" value="UniProtKB-KW"/>
</dbReference>
<feature type="compositionally biased region" description="Polar residues" evidence="6">
    <location>
        <begin position="6554"/>
        <end position="6566"/>
    </location>
</feature>
<feature type="domain" description="PPIase cyclophilin-type" evidence="7">
    <location>
        <begin position="6"/>
        <end position="172"/>
    </location>
</feature>
<keyword evidence="2" id="KW-0597">Phosphoprotein</keyword>
<dbReference type="CDD" id="cd12235">
    <property type="entry name" value="RRM_PPIL4"/>
    <property type="match status" value="1"/>
</dbReference>
<dbReference type="GO" id="GO:0003723">
    <property type="term" value="F:RNA binding"/>
    <property type="evidence" value="ECO:0007669"/>
    <property type="project" value="UniProtKB-UniRule"/>
</dbReference>
<dbReference type="InterPro" id="IPR025110">
    <property type="entry name" value="AMP-bd_C"/>
</dbReference>
<dbReference type="Gene3D" id="3.40.50.980">
    <property type="match status" value="8"/>
</dbReference>
<dbReference type="InterPro" id="IPR035979">
    <property type="entry name" value="RBD_domain_sf"/>
</dbReference>
<evidence type="ECO:0000259" key="9">
    <source>
        <dbReference type="PROSITE" id="PS50102"/>
    </source>
</evidence>
<keyword evidence="4" id="KW-0677">Repeat</keyword>
<dbReference type="CDD" id="cd05930">
    <property type="entry name" value="A_NRPS"/>
    <property type="match status" value="5"/>
</dbReference>
<dbReference type="GO" id="GO:0003755">
    <property type="term" value="F:peptidyl-prolyl cis-trans isomerase activity"/>
    <property type="evidence" value="ECO:0007669"/>
    <property type="project" value="InterPro"/>
</dbReference>
<dbReference type="PROSITE" id="PS00455">
    <property type="entry name" value="AMP_BINDING"/>
    <property type="match status" value="5"/>
</dbReference>
<dbReference type="InterPro" id="IPR023213">
    <property type="entry name" value="CAT-like_dom_sf"/>
</dbReference>
<reference evidence="10 11" key="1">
    <citation type="submission" date="2019-07" db="EMBL/GenBank/DDBJ databases">
        <title>Genomes of Cafeteria roenbergensis.</title>
        <authorList>
            <person name="Fischer M.G."/>
            <person name="Hackl T."/>
            <person name="Roman M."/>
        </authorList>
    </citation>
    <scope>NUCLEOTIDE SEQUENCE [LARGE SCALE GENOMIC DNA]</scope>
    <source>
        <strain evidence="10 11">BVI</strain>
    </source>
</reference>
<dbReference type="Gene3D" id="3.30.70.330">
    <property type="match status" value="1"/>
</dbReference>
<keyword evidence="5" id="KW-0694">RNA-binding</keyword>
<feature type="region of interest" description="Disordered" evidence="6">
    <location>
        <begin position="6512"/>
        <end position="6541"/>
    </location>
</feature>
<dbReference type="SUPFAM" id="SSF54928">
    <property type="entry name" value="RNA-binding domain, RBD"/>
    <property type="match status" value="1"/>
</dbReference>
<dbReference type="GO" id="GO:0005829">
    <property type="term" value="C:cytosol"/>
    <property type="evidence" value="ECO:0007669"/>
    <property type="project" value="TreeGrafter"/>
</dbReference>
<evidence type="ECO:0000256" key="6">
    <source>
        <dbReference type="SAM" id="MobiDB-lite"/>
    </source>
</evidence>
<dbReference type="InterPro" id="IPR002130">
    <property type="entry name" value="Cyclophilin-type_PPIase_dom"/>
</dbReference>
<feature type="region of interest" description="Disordered" evidence="6">
    <location>
        <begin position="84"/>
        <end position="105"/>
    </location>
</feature>
<dbReference type="InterPro" id="IPR036736">
    <property type="entry name" value="ACP-like_sf"/>
</dbReference>
<evidence type="ECO:0000256" key="2">
    <source>
        <dbReference type="ARBA" id="ARBA00022553"/>
    </source>
</evidence>
<gene>
    <name evidence="10" type="ORF">FNF29_08047</name>
</gene>
<feature type="domain" description="Carrier" evidence="8">
    <location>
        <begin position="3225"/>
        <end position="3299"/>
    </location>
</feature>
<dbReference type="Gene3D" id="3.40.50.12780">
    <property type="entry name" value="N-terminal domain of ligase-like"/>
    <property type="match status" value="3"/>
</dbReference>
<evidence type="ECO:0000259" key="8">
    <source>
        <dbReference type="PROSITE" id="PS50075"/>
    </source>
</evidence>
<dbReference type="InterPro" id="IPR012677">
    <property type="entry name" value="Nucleotide-bd_a/b_plait_sf"/>
</dbReference>
<evidence type="ECO:0000256" key="3">
    <source>
        <dbReference type="ARBA" id="ARBA00022598"/>
    </source>
</evidence>
<dbReference type="Gene3D" id="3.30.559.30">
    <property type="entry name" value="Nonribosomal peptide synthetase, condensation domain"/>
    <property type="match status" value="7"/>
</dbReference>
<dbReference type="InterPro" id="IPR000873">
    <property type="entry name" value="AMP-dep_synth/lig_dom"/>
</dbReference>
<dbReference type="PANTHER" id="PTHR45527:SF1">
    <property type="entry name" value="FATTY ACID SYNTHASE"/>
    <property type="match status" value="1"/>
</dbReference>
<dbReference type="Gene3D" id="3.30.300.30">
    <property type="match status" value="5"/>
</dbReference>
<evidence type="ECO:0008006" key="12">
    <source>
        <dbReference type="Google" id="ProtNLM"/>
    </source>
</evidence>
<dbReference type="SMART" id="SM00360">
    <property type="entry name" value="RRM"/>
    <property type="match status" value="1"/>
</dbReference>
<organism evidence="10 11">
    <name type="scientific">Cafeteria roenbergensis</name>
    <name type="common">Marine flagellate</name>
    <dbReference type="NCBI Taxonomy" id="33653"/>
    <lineage>
        <taxon>Eukaryota</taxon>
        <taxon>Sar</taxon>
        <taxon>Stramenopiles</taxon>
        <taxon>Bigyra</taxon>
        <taxon>Opalozoa</taxon>
        <taxon>Bicosoecida</taxon>
        <taxon>Cafeteriaceae</taxon>
        <taxon>Cafeteria</taxon>
    </lineage>
</organism>
<feature type="compositionally biased region" description="Basic and acidic residues" evidence="6">
    <location>
        <begin position="6512"/>
        <end position="6525"/>
    </location>
</feature>
<feature type="domain" description="Carrier" evidence="8">
    <location>
        <begin position="848"/>
        <end position="922"/>
    </location>
</feature>
<dbReference type="Gene3D" id="3.30.559.10">
    <property type="entry name" value="Chloramphenicol acetyltransferase-like domain"/>
    <property type="match status" value="5"/>
</dbReference>